<proteinExistence type="predicted"/>
<gene>
    <name evidence="1" type="ORF">E3N88_40205</name>
</gene>
<dbReference type="AlphaFoldDB" id="A0A5N6LP94"/>
<evidence type="ECO:0000313" key="2">
    <source>
        <dbReference type="Proteomes" id="UP000326396"/>
    </source>
</evidence>
<evidence type="ECO:0000313" key="1">
    <source>
        <dbReference type="EMBL" id="KAD2393228.1"/>
    </source>
</evidence>
<name>A0A5N6LP94_9ASTR</name>
<dbReference type="EMBL" id="SZYD01000019">
    <property type="protein sequence ID" value="KAD2393228.1"/>
    <property type="molecule type" value="Genomic_DNA"/>
</dbReference>
<accession>A0A5N6LP94</accession>
<dbReference type="Proteomes" id="UP000326396">
    <property type="component" value="Linkage Group LG9"/>
</dbReference>
<sequence>MCILTVSSLLSCKNVEFRTSAQSWYQTFTQGEMQSSQRMGCQPIVLSMIPVRPHMGSLDTVQEMRTFDTVIMILTAKSHEITQKSHEITQISVMHIICSENSLLSYPDVETVREDKEFHILHENLIKGSDFSTASPVAYRGGRPIWASRTAKLFGRILDIFQASRTAEDPQAHLRVPRRAHSTNT</sequence>
<organism evidence="1 2">
    <name type="scientific">Mikania micrantha</name>
    <name type="common">bitter vine</name>
    <dbReference type="NCBI Taxonomy" id="192012"/>
    <lineage>
        <taxon>Eukaryota</taxon>
        <taxon>Viridiplantae</taxon>
        <taxon>Streptophyta</taxon>
        <taxon>Embryophyta</taxon>
        <taxon>Tracheophyta</taxon>
        <taxon>Spermatophyta</taxon>
        <taxon>Magnoliopsida</taxon>
        <taxon>eudicotyledons</taxon>
        <taxon>Gunneridae</taxon>
        <taxon>Pentapetalae</taxon>
        <taxon>asterids</taxon>
        <taxon>campanulids</taxon>
        <taxon>Asterales</taxon>
        <taxon>Asteraceae</taxon>
        <taxon>Asteroideae</taxon>
        <taxon>Heliantheae alliance</taxon>
        <taxon>Eupatorieae</taxon>
        <taxon>Mikania</taxon>
    </lineage>
</organism>
<protein>
    <submittedName>
        <fullName evidence="1">Uncharacterized protein</fullName>
    </submittedName>
</protein>
<reference evidence="1 2" key="1">
    <citation type="submission" date="2019-05" db="EMBL/GenBank/DDBJ databases">
        <title>Mikania micrantha, genome provides insights into the molecular mechanism of rapid growth.</title>
        <authorList>
            <person name="Liu B."/>
        </authorList>
    </citation>
    <scope>NUCLEOTIDE SEQUENCE [LARGE SCALE GENOMIC DNA]</scope>
    <source>
        <strain evidence="1">NLD-2019</strain>
        <tissue evidence="1">Leaf</tissue>
    </source>
</reference>
<keyword evidence="2" id="KW-1185">Reference proteome</keyword>
<comment type="caution">
    <text evidence="1">The sequence shown here is derived from an EMBL/GenBank/DDBJ whole genome shotgun (WGS) entry which is preliminary data.</text>
</comment>